<evidence type="ECO:0000256" key="4">
    <source>
        <dbReference type="ARBA" id="ARBA00022692"/>
    </source>
</evidence>
<dbReference type="SUPFAM" id="SSF103473">
    <property type="entry name" value="MFS general substrate transporter"/>
    <property type="match status" value="1"/>
</dbReference>
<evidence type="ECO:0000256" key="3">
    <source>
        <dbReference type="ARBA" id="ARBA00022475"/>
    </source>
</evidence>
<dbReference type="GO" id="GO:0022857">
    <property type="term" value="F:transmembrane transporter activity"/>
    <property type="evidence" value="ECO:0007669"/>
    <property type="project" value="InterPro"/>
</dbReference>
<evidence type="ECO:0000256" key="7">
    <source>
        <dbReference type="SAM" id="Phobius"/>
    </source>
</evidence>
<evidence type="ECO:0000256" key="2">
    <source>
        <dbReference type="ARBA" id="ARBA00007520"/>
    </source>
</evidence>
<evidence type="ECO:0000313" key="10">
    <source>
        <dbReference type="Proteomes" id="UP000663801"/>
    </source>
</evidence>
<name>A0A939C0D1_9ACTN</name>
<feature type="transmembrane region" description="Helical" evidence="7">
    <location>
        <begin position="129"/>
        <end position="153"/>
    </location>
</feature>
<feature type="transmembrane region" description="Helical" evidence="7">
    <location>
        <begin position="270"/>
        <end position="288"/>
    </location>
</feature>
<evidence type="ECO:0000259" key="8">
    <source>
        <dbReference type="PROSITE" id="PS50850"/>
    </source>
</evidence>
<feature type="domain" description="Major facilitator superfamily (MFS) profile" evidence="8">
    <location>
        <begin position="4"/>
        <end position="381"/>
    </location>
</feature>
<keyword evidence="5 7" id="KW-1133">Transmembrane helix</keyword>
<dbReference type="AlphaFoldDB" id="A0A939C0D1"/>
<protein>
    <submittedName>
        <fullName evidence="9">MFS transporter</fullName>
    </submittedName>
</protein>
<dbReference type="Gene3D" id="1.20.1250.20">
    <property type="entry name" value="MFS general substrate transporter like domains"/>
    <property type="match status" value="1"/>
</dbReference>
<dbReference type="Gene3D" id="1.20.1720.10">
    <property type="entry name" value="Multidrug resistance protein D"/>
    <property type="match status" value="1"/>
</dbReference>
<evidence type="ECO:0000313" key="9">
    <source>
        <dbReference type="EMBL" id="MBM9476593.1"/>
    </source>
</evidence>
<reference evidence="9" key="1">
    <citation type="submission" date="2021-01" db="EMBL/GenBank/DDBJ databases">
        <title>KCTC 19127 draft genome.</title>
        <authorList>
            <person name="An D."/>
        </authorList>
    </citation>
    <scope>NUCLEOTIDE SEQUENCE</scope>
    <source>
        <strain evidence="9">KCTC 19127</strain>
    </source>
</reference>
<comment type="similarity">
    <text evidence="2">Belongs to the major facilitator superfamily. TCR/Tet family.</text>
</comment>
<proteinExistence type="inferred from homology"/>
<keyword evidence="6 7" id="KW-0472">Membrane</keyword>
<dbReference type="PANTHER" id="PTHR43124">
    <property type="entry name" value="PURINE EFFLUX PUMP PBUE"/>
    <property type="match status" value="1"/>
</dbReference>
<dbReference type="EMBL" id="JAERWL010000008">
    <property type="protein sequence ID" value="MBM9476593.1"/>
    <property type="molecule type" value="Genomic_DNA"/>
</dbReference>
<dbReference type="InterPro" id="IPR036259">
    <property type="entry name" value="MFS_trans_sf"/>
</dbReference>
<evidence type="ECO:0000256" key="1">
    <source>
        <dbReference type="ARBA" id="ARBA00004651"/>
    </source>
</evidence>
<feature type="transmembrane region" description="Helical" evidence="7">
    <location>
        <begin position="70"/>
        <end position="89"/>
    </location>
</feature>
<dbReference type="InterPro" id="IPR005829">
    <property type="entry name" value="Sugar_transporter_CS"/>
</dbReference>
<dbReference type="InterPro" id="IPR001958">
    <property type="entry name" value="Tet-R_TetA/multi-R_MdtG-like"/>
</dbReference>
<feature type="transmembrane region" description="Helical" evidence="7">
    <location>
        <begin position="329"/>
        <end position="350"/>
    </location>
</feature>
<feature type="transmembrane region" description="Helical" evidence="7">
    <location>
        <begin position="239"/>
        <end position="258"/>
    </location>
</feature>
<dbReference type="InterPro" id="IPR050189">
    <property type="entry name" value="MFS_Efflux_Transporters"/>
</dbReference>
<keyword evidence="4 7" id="KW-0812">Transmembrane</keyword>
<organism evidence="9 10">
    <name type="scientific">Nakamurella flavida</name>
    <dbReference type="NCBI Taxonomy" id="363630"/>
    <lineage>
        <taxon>Bacteria</taxon>
        <taxon>Bacillati</taxon>
        <taxon>Actinomycetota</taxon>
        <taxon>Actinomycetes</taxon>
        <taxon>Nakamurellales</taxon>
        <taxon>Nakamurellaceae</taxon>
        <taxon>Nakamurella</taxon>
    </lineage>
</organism>
<feature type="transmembrane region" description="Helical" evidence="7">
    <location>
        <begin position="356"/>
        <end position="375"/>
    </location>
</feature>
<dbReference type="GO" id="GO:0005886">
    <property type="term" value="C:plasma membrane"/>
    <property type="evidence" value="ECO:0007669"/>
    <property type="project" value="UniProtKB-SubCell"/>
</dbReference>
<evidence type="ECO:0000256" key="6">
    <source>
        <dbReference type="ARBA" id="ARBA00023136"/>
    </source>
</evidence>
<dbReference type="PROSITE" id="PS50850">
    <property type="entry name" value="MFS"/>
    <property type="match status" value="1"/>
</dbReference>
<keyword evidence="10" id="KW-1185">Reference proteome</keyword>
<comment type="subcellular location">
    <subcellularLocation>
        <location evidence="1">Cell membrane</location>
        <topology evidence="1">Multi-pass membrane protein</topology>
    </subcellularLocation>
</comment>
<keyword evidence="3" id="KW-1003">Cell membrane</keyword>
<dbReference type="Pfam" id="PF07690">
    <property type="entry name" value="MFS_1"/>
    <property type="match status" value="1"/>
</dbReference>
<feature type="transmembrane region" description="Helical" evidence="7">
    <location>
        <begin position="159"/>
        <end position="177"/>
    </location>
</feature>
<accession>A0A939C0D1</accession>
<dbReference type="PROSITE" id="PS00216">
    <property type="entry name" value="SUGAR_TRANSPORT_1"/>
    <property type="match status" value="1"/>
</dbReference>
<dbReference type="Proteomes" id="UP000663801">
    <property type="component" value="Unassembled WGS sequence"/>
</dbReference>
<dbReference type="PRINTS" id="PR01035">
    <property type="entry name" value="TCRTETA"/>
</dbReference>
<sequence length="393" mass="40075">MPREVVVLVGAAFLVAVGYGLIAPVLPAYASGFGVSTTAVSVIVSAFALARLLFSPFAGRLLRRLAERPLYLAGLLIVAASSVAIAYSPGYSGLLIARSAGGIGSALFTISGLALLVRVTPAALRGRASAMYATGFLLGGISGPLVGGLLATWSIRAPFLGYGALLVVAAAVVQFSLRRIPNPVRDSTVVPVDLRETLRLNAFQAVLSSNFAVGWSVFGIRMALVPLFVVQVLDAGEAMAGWALTVFAIGNAAVLTVVGRWVDRVGRRRPMIIGLVVSAASLGLLGISTQVWQLLALCLLGGLGSGLITPAQQAVVADVMGGRPGGSVLAVYQMTGDVGAVVGPIVAGLLVDANGFGVALGVGAAVVLATVPLWFRAPETLPPRPPAQPAARP</sequence>
<feature type="transmembrane region" description="Helical" evidence="7">
    <location>
        <begin position="95"/>
        <end position="117"/>
    </location>
</feature>
<dbReference type="CDD" id="cd17325">
    <property type="entry name" value="MFS_MdtG_SLC18_like"/>
    <property type="match status" value="1"/>
</dbReference>
<dbReference type="PANTHER" id="PTHR43124:SF3">
    <property type="entry name" value="CHLORAMPHENICOL EFFLUX PUMP RV0191"/>
    <property type="match status" value="1"/>
</dbReference>
<feature type="transmembrane region" description="Helical" evidence="7">
    <location>
        <begin position="30"/>
        <end position="50"/>
    </location>
</feature>
<dbReference type="RefSeq" id="WP_205256704.1">
    <property type="nucleotide sequence ID" value="NZ_JAERWL010000008.1"/>
</dbReference>
<evidence type="ECO:0000256" key="5">
    <source>
        <dbReference type="ARBA" id="ARBA00022989"/>
    </source>
</evidence>
<gene>
    <name evidence="9" type="ORF">JL107_09080</name>
</gene>
<feature type="transmembrane region" description="Helical" evidence="7">
    <location>
        <begin position="211"/>
        <end position="233"/>
    </location>
</feature>
<dbReference type="InterPro" id="IPR020846">
    <property type="entry name" value="MFS_dom"/>
</dbReference>
<dbReference type="InterPro" id="IPR011701">
    <property type="entry name" value="MFS"/>
</dbReference>
<comment type="caution">
    <text evidence="9">The sequence shown here is derived from an EMBL/GenBank/DDBJ whole genome shotgun (WGS) entry which is preliminary data.</text>
</comment>